<dbReference type="RefSeq" id="WP_260978193.1">
    <property type="nucleotide sequence ID" value="NZ_JAODBU010000002.1"/>
</dbReference>
<evidence type="ECO:0000313" key="2">
    <source>
        <dbReference type="EMBL" id="MCT7397757.1"/>
    </source>
</evidence>
<reference evidence="2" key="1">
    <citation type="submission" date="2022-09" db="EMBL/GenBank/DDBJ databases">
        <title>Eubacterium sp. LFL-14 isolated from human feces.</title>
        <authorList>
            <person name="Liu F."/>
        </authorList>
    </citation>
    <scope>NUCLEOTIDE SEQUENCE</scope>
    <source>
        <strain evidence="2">LFL-14</strain>
    </source>
</reference>
<protein>
    <recommendedName>
        <fullName evidence="4">Phage protein</fullName>
    </recommendedName>
</protein>
<keyword evidence="3" id="KW-1185">Reference proteome</keyword>
<organism evidence="2 3">
    <name type="scientific">Eubacterium album</name>
    <dbReference type="NCBI Taxonomy" id="2978477"/>
    <lineage>
        <taxon>Bacteria</taxon>
        <taxon>Bacillati</taxon>
        <taxon>Bacillota</taxon>
        <taxon>Clostridia</taxon>
        <taxon>Eubacteriales</taxon>
        <taxon>Eubacteriaceae</taxon>
        <taxon>Eubacterium</taxon>
    </lineage>
</organism>
<proteinExistence type="predicted"/>
<keyword evidence="1" id="KW-0472">Membrane</keyword>
<evidence type="ECO:0000313" key="3">
    <source>
        <dbReference type="Proteomes" id="UP001431199"/>
    </source>
</evidence>
<feature type="transmembrane region" description="Helical" evidence="1">
    <location>
        <begin position="43"/>
        <end position="64"/>
    </location>
</feature>
<name>A0ABT2LZI3_9FIRM</name>
<evidence type="ECO:0008006" key="4">
    <source>
        <dbReference type="Google" id="ProtNLM"/>
    </source>
</evidence>
<dbReference type="Proteomes" id="UP001431199">
    <property type="component" value="Unassembled WGS sequence"/>
</dbReference>
<dbReference type="EMBL" id="JAODBU010000002">
    <property type="protein sequence ID" value="MCT7397757.1"/>
    <property type="molecule type" value="Genomic_DNA"/>
</dbReference>
<keyword evidence="1" id="KW-1133">Transmembrane helix</keyword>
<sequence>MVRKINNRLYKVNTYASAHIIEVDDNYDKEVQKLRKEIQFDSLGYKLNLLVYLATLTVQGYAILSVTEFNSDGSKPRVAYASNKDFKKIVKYYFEKKA</sequence>
<keyword evidence="1" id="KW-0812">Transmembrane</keyword>
<evidence type="ECO:0000256" key="1">
    <source>
        <dbReference type="SAM" id="Phobius"/>
    </source>
</evidence>
<comment type="caution">
    <text evidence="2">The sequence shown here is derived from an EMBL/GenBank/DDBJ whole genome shotgun (WGS) entry which is preliminary data.</text>
</comment>
<accession>A0ABT2LZI3</accession>
<gene>
    <name evidence="2" type="ORF">N5B56_01480</name>
</gene>